<evidence type="ECO:0000313" key="2">
    <source>
        <dbReference type="EMBL" id="TQF05836.1"/>
    </source>
</evidence>
<feature type="transmembrane region" description="Helical" evidence="1">
    <location>
        <begin position="119"/>
        <end position="137"/>
    </location>
</feature>
<feature type="transmembrane region" description="Helical" evidence="1">
    <location>
        <begin position="80"/>
        <end position="99"/>
    </location>
</feature>
<keyword evidence="3" id="KW-1185">Reference proteome</keyword>
<keyword evidence="1" id="KW-1133">Transmembrane helix</keyword>
<accession>A0A540W9Z4</accession>
<gene>
    <name evidence="2" type="ORF">E6W39_30895</name>
</gene>
<keyword evidence="1" id="KW-0812">Transmembrane</keyword>
<reference evidence="2 3" key="1">
    <citation type="submission" date="2019-06" db="EMBL/GenBank/DDBJ databases">
        <title>Description of Kitasatospora acidophila sp. nov. isolated from pine grove soil, and reclassification of Streptomyces novaecaesareae to Kitasatospora novaeceasareae comb. nov.</title>
        <authorList>
            <person name="Kim M.J."/>
        </authorList>
    </citation>
    <scope>NUCLEOTIDE SEQUENCE [LARGE SCALE GENOMIC DNA]</scope>
    <source>
        <strain evidence="2 3">MMS16-CNU292</strain>
    </source>
</reference>
<feature type="transmembrane region" description="Helical" evidence="1">
    <location>
        <begin position="21"/>
        <end position="41"/>
    </location>
</feature>
<organism evidence="2 3">
    <name type="scientific">Kitasatospora acidiphila</name>
    <dbReference type="NCBI Taxonomy" id="2567942"/>
    <lineage>
        <taxon>Bacteria</taxon>
        <taxon>Bacillati</taxon>
        <taxon>Actinomycetota</taxon>
        <taxon>Actinomycetes</taxon>
        <taxon>Kitasatosporales</taxon>
        <taxon>Streptomycetaceae</taxon>
        <taxon>Kitasatospora</taxon>
    </lineage>
</organism>
<sequence>MLDLHSALECREAALRRWLPRALRTAGFLLLPWILVLALNVRGHFGKRNLSNAWVWFDAIEVVALFVLAALVGRRHRATSPLAAATAVLLATDAFFDLWSAHRGSAYLLAQVLAYTAELPSAAVLAVLSWYSLAWAAEPRAPGRQRGTAEHQG</sequence>
<evidence type="ECO:0000313" key="3">
    <source>
        <dbReference type="Proteomes" id="UP000319103"/>
    </source>
</evidence>
<proteinExistence type="predicted"/>
<keyword evidence="1" id="KW-0472">Membrane</keyword>
<dbReference type="RefSeq" id="WP_141636290.1">
    <property type="nucleotide sequence ID" value="NZ_VIGB01000003.1"/>
</dbReference>
<evidence type="ECO:0000256" key="1">
    <source>
        <dbReference type="SAM" id="Phobius"/>
    </source>
</evidence>
<dbReference type="Proteomes" id="UP000319103">
    <property type="component" value="Unassembled WGS sequence"/>
</dbReference>
<protein>
    <submittedName>
        <fullName evidence="2">Uncharacterized protein</fullName>
    </submittedName>
</protein>
<dbReference type="OrthoDB" id="3872783at2"/>
<name>A0A540W9Z4_9ACTN</name>
<dbReference type="AlphaFoldDB" id="A0A540W9Z4"/>
<dbReference type="EMBL" id="VIGB01000003">
    <property type="protein sequence ID" value="TQF05836.1"/>
    <property type="molecule type" value="Genomic_DNA"/>
</dbReference>
<feature type="transmembrane region" description="Helical" evidence="1">
    <location>
        <begin position="53"/>
        <end position="73"/>
    </location>
</feature>
<comment type="caution">
    <text evidence="2">The sequence shown here is derived from an EMBL/GenBank/DDBJ whole genome shotgun (WGS) entry which is preliminary data.</text>
</comment>